<dbReference type="RefSeq" id="WP_377930070.1">
    <property type="nucleotide sequence ID" value="NZ_JBHUEM010000049.1"/>
</dbReference>
<evidence type="ECO:0000313" key="2">
    <source>
        <dbReference type="Proteomes" id="UP001597214"/>
    </source>
</evidence>
<sequence>MNKVILVLLILLFFSIVFNGFQFYLYSKEQNKRNIVEKSMLMNEFSDRAEKWRNFNQFISKILQEKNINYPISKQQSDMYFELAKHEMSLILKQTSNVGSFAISDHYIEYAQFISEFDRQFKTLVQRFNGKLPIMKREQLVELSNSLEKSYKLYMNVGVGRFGASSKGSVMFEVIFEPNIEILDKVIDELSSIRKEIEAIE</sequence>
<dbReference type="EMBL" id="JBHUEM010000049">
    <property type="protein sequence ID" value="MFD1738845.1"/>
    <property type="molecule type" value="Genomic_DNA"/>
</dbReference>
<comment type="caution">
    <text evidence="1">The sequence shown here is derived from an EMBL/GenBank/DDBJ whole genome shotgun (WGS) entry which is preliminary data.</text>
</comment>
<keyword evidence="2" id="KW-1185">Reference proteome</keyword>
<name>A0ABW4LUL4_9BACI</name>
<proteinExistence type="predicted"/>
<organism evidence="1 2">
    <name type="scientific">Bacillus salitolerans</name>
    <dbReference type="NCBI Taxonomy" id="1437434"/>
    <lineage>
        <taxon>Bacteria</taxon>
        <taxon>Bacillati</taxon>
        <taxon>Bacillota</taxon>
        <taxon>Bacilli</taxon>
        <taxon>Bacillales</taxon>
        <taxon>Bacillaceae</taxon>
        <taxon>Bacillus</taxon>
    </lineage>
</organism>
<reference evidence="2" key="1">
    <citation type="journal article" date="2019" name="Int. J. Syst. Evol. Microbiol.">
        <title>The Global Catalogue of Microorganisms (GCM) 10K type strain sequencing project: providing services to taxonomists for standard genome sequencing and annotation.</title>
        <authorList>
            <consortium name="The Broad Institute Genomics Platform"/>
            <consortium name="The Broad Institute Genome Sequencing Center for Infectious Disease"/>
            <person name="Wu L."/>
            <person name="Ma J."/>
        </authorList>
    </citation>
    <scope>NUCLEOTIDE SEQUENCE [LARGE SCALE GENOMIC DNA]</scope>
    <source>
        <strain evidence="2">CCUG 49339</strain>
    </source>
</reference>
<dbReference type="Proteomes" id="UP001597214">
    <property type="component" value="Unassembled WGS sequence"/>
</dbReference>
<accession>A0ABW4LUL4</accession>
<protein>
    <submittedName>
        <fullName evidence="1">Uncharacterized protein</fullName>
    </submittedName>
</protein>
<gene>
    <name evidence="1" type="ORF">ACFSCX_20210</name>
</gene>
<evidence type="ECO:0000313" key="1">
    <source>
        <dbReference type="EMBL" id="MFD1738845.1"/>
    </source>
</evidence>